<organism evidence="6 7">
    <name type="scientific">Aquella oligotrophica</name>
    <dbReference type="NCBI Taxonomy" id="2067065"/>
    <lineage>
        <taxon>Bacteria</taxon>
        <taxon>Pseudomonadati</taxon>
        <taxon>Pseudomonadota</taxon>
        <taxon>Betaproteobacteria</taxon>
        <taxon>Neisseriales</taxon>
        <taxon>Neisseriaceae</taxon>
        <taxon>Aquella</taxon>
    </lineage>
</organism>
<dbReference type="GO" id="GO:0019867">
    <property type="term" value="C:outer membrane"/>
    <property type="evidence" value="ECO:0007669"/>
    <property type="project" value="InterPro"/>
</dbReference>
<keyword evidence="2" id="KW-0472">Membrane</keyword>
<dbReference type="EMBL" id="CP024847">
    <property type="protein sequence ID" value="AUR51367.1"/>
    <property type="molecule type" value="Genomic_DNA"/>
</dbReference>
<sequence>MLKNLLLLSFIFILAACGFHLRGVAGSYSFPFKTVFLNCDTPVICPGLKNTIKAESLTMLVTNKESAEVVISVSNEQTSRDTLDFNSVGQIASYILTYRVTARIYNLQGDQLGNDIIVQNQQVMAYNNSLILSSQQQEENTWDQLHQNVINALIRRIVYFHDAPLVSPAYASESR</sequence>
<dbReference type="PANTHER" id="PTHR38098:SF1">
    <property type="entry name" value="LPS-ASSEMBLY LIPOPROTEIN LPTE"/>
    <property type="match status" value="1"/>
</dbReference>
<accession>A0A2I7N4G4</accession>
<keyword evidence="7" id="KW-1185">Reference proteome</keyword>
<reference evidence="7" key="1">
    <citation type="submission" date="2017-11" db="EMBL/GenBank/DDBJ databases">
        <authorList>
            <person name="Chan K.G."/>
            <person name="Lee L.S."/>
        </authorList>
    </citation>
    <scope>NUCLEOTIDE SEQUENCE [LARGE SCALE GENOMIC DNA]</scope>
    <source>
        <strain evidence="7">DSM 100970</strain>
    </source>
</reference>
<evidence type="ECO:0000313" key="7">
    <source>
        <dbReference type="Proteomes" id="UP000236655"/>
    </source>
</evidence>
<dbReference type="AlphaFoldDB" id="A0A2I7N4G4"/>
<keyword evidence="3" id="KW-0564">Palmitate</keyword>
<keyword evidence="1" id="KW-0732">Signal</keyword>
<keyword evidence="4" id="KW-0998">Cell outer membrane</keyword>
<dbReference type="GO" id="GO:0001530">
    <property type="term" value="F:lipopolysaccharide binding"/>
    <property type="evidence" value="ECO:0007669"/>
    <property type="project" value="TreeGrafter"/>
</dbReference>
<dbReference type="KEGG" id="nba:CUN60_03315"/>
<dbReference type="Gene3D" id="3.30.160.150">
    <property type="entry name" value="Lipoprotein like domain"/>
    <property type="match status" value="1"/>
</dbReference>
<dbReference type="GO" id="GO:0015920">
    <property type="term" value="P:lipopolysaccharide transport"/>
    <property type="evidence" value="ECO:0007669"/>
    <property type="project" value="TreeGrafter"/>
</dbReference>
<evidence type="ECO:0000313" key="6">
    <source>
        <dbReference type="EMBL" id="AUR51367.1"/>
    </source>
</evidence>
<gene>
    <name evidence="6" type="ORF">CUN60_03315</name>
</gene>
<dbReference type="GO" id="GO:0043165">
    <property type="term" value="P:Gram-negative-bacterium-type cell outer membrane assembly"/>
    <property type="evidence" value="ECO:0007669"/>
    <property type="project" value="InterPro"/>
</dbReference>
<dbReference type="PANTHER" id="PTHR38098">
    <property type="entry name" value="LPS-ASSEMBLY LIPOPROTEIN LPTE"/>
    <property type="match status" value="1"/>
</dbReference>
<dbReference type="Proteomes" id="UP000236655">
    <property type="component" value="Chromosome"/>
</dbReference>
<keyword evidence="5" id="KW-0449">Lipoprotein</keyword>
<dbReference type="Pfam" id="PF04390">
    <property type="entry name" value="LptE"/>
    <property type="match status" value="1"/>
</dbReference>
<evidence type="ECO:0000256" key="4">
    <source>
        <dbReference type="ARBA" id="ARBA00023237"/>
    </source>
</evidence>
<proteinExistence type="predicted"/>
<name>A0A2I7N4G4_9NEIS</name>
<evidence type="ECO:0000256" key="5">
    <source>
        <dbReference type="ARBA" id="ARBA00023288"/>
    </source>
</evidence>
<dbReference type="InterPro" id="IPR007485">
    <property type="entry name" value="LPS_assembly_LptE"/>
</dbReference>
<evidence type="ECO:0000256" key="1">
    <source>
        <dbReference type="ARBA" id="ARBA00022729"/>
    </source>
</evidence>
<dbReference type="OrthoDB" id="5298094at2"/>
<evidence type="ECO:0000256" key="3">
    <source>
        <dbReference type="ARBA" id="ARBA00023139"/>
    </source>
</evidence>
<evidence type="ECO:0000256" key="2">
    <source>
        <dbReference type="ARBA" id="ARBA00023136"/>
    </source>
</evidence>
<dbReference type="PROSITE" id="PS51257">
    <property type="entry name" value="PROKAR_LIPOPROTEIN"/>
    <property type="match status" value="1"/>
</dbReference>
<protein>
    <recommendedName>
        <fullName evidence="8">LPS-assembly lipoprotein LptE</fullName>
    </recommendedName>
</protein>
<evidence type="ECO:0008006" key="8">
    <source>
        <dbReference type="Google" id="ProtNLM"/>
    </source>
</evidence>
<dbReference type="GO" id="GO:1990351">
    <property type="term" value="C:transporter complex"/>
    <property type="evidence" value="ECO:0007669"/>
    <property type="project" value="TreeGrafter"/>
</dbReference>
<dbReference type="RefSeq" id="WP_102950667.1">
    <property type="nucleotide sequence ID" value="NZ_CP024847.1"/>
</dbReference>